<feature type="region of interest" description="Disordered" evidence="9">
    <location>
        <begin position="63"/>
        <end position="98"/>
    </location>
</feature>
<evidence type="ECO:0000256" key="8">
    <source>
        <dbReference type="PROSITE-ProRule" id="PRU00175"/>
    </source>
</evidence>
<dbReference type="Proteomes" id="UP000612746">
    <property type="component" value="Unassembled WGS sequence"/>
</dbReference>
<dbReference type="GO" id="GO:0016020">
    <property type="term" value="C:membrane"/>
    <property type="evidence" value="ECO:0007669"/>
    <property type="project" value="UniProtKB-SubCell"/>
</dbReference>
<dbReference type="SUPFAM" id="SSF57850">
    <property type="entry name" value="RING/U-box"/>
    <property type="match status" value="1"/>
</dbReference>
<dbReference type="Gene3D" id="3.30.40.10">
    <property type="entry name" value="Zinc/RING finger domain, C3HC4 (zinc finger)"/>
    <property type="match status" value="1"/>
</dbReference>
<keyword evidence="5" id="KW-0862">Zinc</keyword>
<evidence type="ECO:0000259" key="11">
    <source>
        <dbReference type="PROSITE" id="PS50089"/>
    </source>
</evidence>
<feature type="transmembrane region" description="Helical" evidence="10">
    <location>
        <begin position="113"/>
        <end position="137"/>
    </location>
</feature>
<evidence type="ECO:0000256" key="10">
    <source>
        <dbReference type="SAM" id="Phobius"/>
    </source>
</evidence>
<evidence type="ECO:0000256" key="6">
    <source>
        <dbReference type="ARBA" id="ARBA00022989"/>
    </source>
</evidence>
<feature type="domain" description="RING-type" evidence="11">
    <location>
        <begin position="253"/>
        <end position="299"/>
    </location>
</feature>
<keyword evidence="3" id="KW-0479">Metal-binding</keyword>
<accession>A0A8H7UCZ0</accession>
<evidence type="ECO:0000256" key="3">
    <source>
        <dbReference type="ARBA" id="ARBA00022723"/>
    </source>
</evidence>
<comment type="subcellular location">
    <subcellularLocation>
        <location evidence="1">Membrane</location>
    </subcellularLocation>
</comment>
<gene>
    <name evidence="12" type="ORF">INT44_007846</name>
</gene>
<feature type="compositionally biased region" description="Low complexity" evidence="9">
    <location>
        <begin position="67"/>
        <end position="76"/>
    </location>
</feature>
<protein>
    <recommendedName>
        <fullName evidence="11">RING-type domain-containing protein</fullName>
    </recommendedName>
</protein>
<name>A0A8H7UCZ0_9FUNG</name>
<dbReference type="PANTHER" id="PTHR46539:SF1">
    <property type="entry name" value="E3 UBIQUITIN-PROTEIN LIGASE ATL42"/>
    <property type="match status" value="1"/>
</dbReference>
<keyword evidence="7 10" id="KW-0472">Membrane</keyword>
<evidence type="ECO:0000256" key="1">
    <source>
        <dbReference type="ARBA" id="ARBA00004370"/>
    </source>
</evidence>
<evidence type="ECO:0000313" key="13">
    <source>
        <dbReference type="Proteomes" id="UP000612746"/>
    </source>
</evidence>
<proteinExistence type="predicted"/>
<evidence type="ECO:0000256" key="5">
    <source>
        <dbReference type="ARBA" id="ARBA00022833"/>
    </source>
</evidence>
<dbReference type="AlphaFoldDB" id="A0A8H7UCZ0"/>
<evidence type="ECO:0000256" key="7">
    <source>
        <dbReference type="ARBA" id="ARBA00023136"/>
    </source>
</evidence>
<dbReference type="PROSITE" id="PS50089">
    <property type="entry name" value="ZF_RING_2"/>
    <property type="match status" value="1"/>
</dbReference>
<evidence type="ECO:0000256" key="2">
    <source>
        <dbReference type="ARBA" id="ARBA00022692"/>
    </source>
</evidence>
<dbReference type="InterPro" id="IPR013083">
    <property type="entry name" value="Znf_RING/FYVE/PHD"/>
</dbReference>
<keyword evidence="13" id="KW-1185">Reference proteome</keyword>
<dbReference type="EMBL" id="JAEPRA010000015">
    <property type="protein sequence ID" value="KAG2175358.1"/>
    <property type="molecule type" value="Genomic_DNA"/>
</dbReference>
<evidence type="ECO:0000313" key="12">
    <source>
        <dbReference type="EMBL" id="KAG2175358.1"/>
    </source>
</evidence>
<evidence type="ECO:0000256" key="4">
    <source>
        <dbReference type="ARBA" id="ARBA00022771"/>
    </source>
</evidence>
<dbReference type="InterPro" id="IPR001841">
    <property type="entry name" value="Znf_RING"/>
</dbReference>
<evidence type="ECO:0000256" key="9">
    <source>
        <dbReference type="SAM" id="MobiDB-lite"/>
    </source>
</evidence>
<reference evidence="12" key="1">
    <citation type="submission" date="2020-12" db="EMBL/GenBank/DDBJ databases">
        <title>Metabolic potential, ecology and presence of endohyphal bacteria is reflected in genomic diversity of Mucoromycotina.</title>
        <authorList>
            <person name="Muszewska A."/>
            <person name="Okrasinska A."/>
            <person name="Steczkiewicz K."/>
            <person name="Drgas O."/>
            <person name="Orlowska M."/>
            <person name="Perlinska-Lenart U."/>
            <person name="Aleksandrzak-Piekarczyk T."/>
            <person name="Szatraj K."/>
            <person name="Zielenkiewicz U."/>
            <person name="Pilsyk S."/>
            <person name="Malc E."/>
            <person name="Mieczkowski P."/>
            <person name="Kruszewska J.S."/>
            <person name="Biernat P."/>
            <person name="Pawlowska J."/>
        </authorList>
    </citation>
    <scope>NUCLEOTIDE SEQUENCE</scope>
    <source>
        <strain evidence="12">WA0000051536</strain>
    </source>
</reference>
<organism evidence="12 13">
    <name type="scientific">Umbelopsis vinacea</name>
    <dbReference type="NCBI Taxonomy" id="44442"/>
    <lineage>
        <taxon>Eukaryota</taxon>
        <taxon>Fungi</taxon>
        <taxon>Fungi incertae sedis</taxon>
        <taxon>Mucoromycota</taxon>
        <taxon>Mucoromycotina</taxon>
        <taxon>Umbelopsidomycetes</taxon>
        <taxon>Umbelopsidales</taxon>
        <taxon>Umbelopsidaceae</taxon>
        <taxon>Umbelopsis</taxon>
    </lineage>
</organism>
<comment type="caution">
    <text evidence="12">The sequence shown here is derived from an EMBL/GenBank/DDBJ whole genome shotgun (WGS) entry which is preliminary data.</text>
</comment>
<dbReference type="OrthoDB" id="8062037at2759"/>
<dbReference type="SMART" id="SM00184">
    <property type="entry name" value="RING"/>
    <property type="match status" value="1"/>
</dbReference>
<dbReference type="Pfam" id="PF13639">
    <property type="entry name" value="zf-RING_2"/>
    <property type="match status" value="1"/>
</dbReference>
<dbReference type="GO" id="GO:0008270">
    <property type="term" value="F:zinc ion binding"/>
    <property type="evidence" value="ECO:0007669"/>
    <property type="project" value="UniProtKB-KW"/>
</dbReference>
<keyword evidence="6 10" id="KW-1133">Transmembrane helix</keyword>
<sequence>MVPLSAITNSIWVWVPLRGFSPAVGHDILANQESYTKFDQIISYSHTSRTNSMKVQQKFGLKKRASPAEPSLAPSSGNIIETLEKPNPPNYTSHPSPPSTTIPDTFWTANNNAMIAFFAVLGVFLLAISLWIGYLVLNWYRRKHSPASQDTEQAVAEITQPTVLNNSLTQKANASSIIINKEVVDSICPSSRIDVDGTTLVNMDSATDEKSFITPEGKSSIYNPDMPGTPSQERFSHFAGNGSETTLEWRDMCAICLEEYLPQDFYRKLPCGHTFHTECVDTWFANTLKVEQIACPTCKADYSQTFEARQDTSTKHTQQQQTDTDSILNHSIAASTIRFRRFKTWFRLVPPESQDDALRRQTRRQMRARRLMAYRMQQAELEADGGYHAAAMYSQYPTFAVITPYF</sequence>
<keyword evidence="2 10" id="KW-0812">Transmembrane</keyword>
<keyword evidence="4 8" id="KW-0863">Zinc-finger</keyword>
<dbReference type="PANTHER" id="PTHR46539">
    <property type="entry name" value="E3 UBIQUITIN-PROTEIN LIGASE ATL42"/>
    <property type="match status" value="1"/>
</dbReference>
<dbReference type="CDD" id="cd16473">
    <property type="entry name" value="RING-H2_RNF103"/>
    <property type="match status" value="1"/>
</dbReference>